<dbReference type="HOGENOM" id="CLU_3028157_0_0_6"/>
<proteinExistence type="predicted"/>
<dbReference type="RefSeq" id="WP_007637874.1">
    <property type="nucleotide sequence ID" value="NC_020514.1"/>
</dbReference>
<keyword evidence="2" id="KW-1185">Reference proteome</keyword>
<accession>K6YXZ0</accession>
<sequence>MQQLERANVQGECGPKLNKPRDLEYWLAQLGSPKVKLANEKPQGQMVAYAQLLKS</sequence>
<protein>
    <submittedName>
        <fullName evidence="1">Sugar ABC transporter periplasmic protein</fullName>
    </submittedName>
</protein>
<organism evidence="1 2">
    <name type="scientific">Paraglaciecola psychrophila 170</name>
    <dbReference type="NCBI Taxonomy" id="1129794"/>
    <lineage>
        <taxon>Bacteria</taxon>
        <taxon>Pseudomonadati</taxon>
        <taxon>Pseudomonadota</taxon>
        <taxon>Gammaproteobacteria</taxon>
        <taxon>Alteromonadales</taxon>
        <taxon>Alteromonadaceae</taxon>
        <taxon>Paraglaciecola</taxon>
    </lineage>
</organism>
<dbReference type="KEGG" id="gps:C427_0362"/>
<reference evidence="1 2" key="1">
    <citation type="journal article" date="2013" name="Genome Announc.">
        <title>Complete Genome Sequence of Glaciecola psychrophila Strain 170T.</title>
        <authorList>
            <person name="Yin J."/>
            <person name="Chen J."/>
            <person name="Liu G."/>
            <person name="Yu Y."/>
            <person name="Song L."/>
            <person name="Wang X."/>
            <person name="Qu X."/>
        </authorList>
    </citation>
    <scope>NUCLEOTIDE SEQUENCE [LARGE SCALE GENOMIC DNA]</scope>
    <source>
        <strain evidence="1 2">170</strain>
    </source>
</reference>
<dbReference type="STRING" id="1129794.C427_0362"/>
<name>K6YXZ0_9ALTE</name>
<dbReference type="AlphaFoldDB" id="K6YXZ0"/>
<dbReference type="EMBL" id="CP003837">
    <property type="protein sequence ID" value="AGH42472.1"/>
    <property type="molecule type" value="Genomic_DNA"/>
</dbReference>
<evidence type="ECO:0000313" key="2">
    <source>
        <dbReference type="Proteomes" id="UP000011864"/>
    </source>
</evidence>
<dbReference type="Proteomes" id="UP000011864">
    <property type="component" value="Chromosome"/>
</dbReference>
<dbReference type="PATRIC" id="fig|1129794.4.peg.358"/>
<evidence type="ECO:0000313" key="1">
    <source>
        <dbReference type="EMBL" id="AGH42472.1"/>
    </source>
</evidence>
<gene>
    <name evidence="1" type="ORF">C427_0362</name>
</gene>
<dbReference type="eggNOG" id="COG1653">
    <property type="taxonomic scope" value="Bacteria"/>
</dbReference>